<dbReference type="RefSeq" id="WP_039302411.1">
    <property type="nucleotide sequence ID" value="NZ_JQHL01000002.1"/>
</dbReference>
<dbReference type="PRINTS" id="PR00069">
    <property type="entry name" value="ALDKETRDTASE"/>
</dbReference>
<evidence type="ECO:0000256" key="2">
    <source>
        <dbReference type="ARBA" id="ARBA00022857"/>
    </source>
</evidence>
<feature type="domain" description="NADP-dependent oxidoreductase" evidence="5">
    <location>
        <begin position="19"/>
        <end position="275"/>
    </location>
</feature>
<proteinExistence type="inferred from homology"/>
<dbReference type="InterPro" id="IPR018170">
    <property type="entry name" value="Aldo/ket_reductase_CS"/>
</dbReference>
<comment type="catalytic activity">
    <reaction evidence="4">
        <text>hydroxyacetone + NADP(+) = methylglyoxal + NADPH + H(+)</text>
        <dbReference type="Rhea" id="RHEA:27986"/>
        <dbReference type="ChEBI" id="CHEBI:15378"/>
        <dbReference type="ChEBI" id="CHEBI:17158"/>
        <dbReference type="ChEBI" id="CHEBI:27957"/>
        <dbReference type="ChEBI" id="CHEBI:57783"/>
        <dbReference type="ChEBI" id="CHEBI:58349"/>
    </reaction>
</comment>
<keyword evidence="2" id="KW-0521">NADP</keyword>
<evidence type="ECO:0000256" key="3">
    <source>
        <dbReference type="ARBA" id="ARBA00023002"/>
    </source>
</evidence>
<evidence type="ECO:0000259" key="5">
    <source>
        <dbReference type="Pfam" id="PF00248"/>
    </source>
</evidence>
<evidence type="ECO:0000313" key="6">
    <source>
        <dbReference type="EMBL" id="KFX21133.1"/>
    </source>
</evidence>
<sequence length="298" mass="32845">MTGKSPLFTLNNGVQMPALGLGVYQSGSDETVAAVVTALAEGYRMIDTAAAYGNEAEVGQGIVQSGIDRSEVFVTTKLWISDYGYDSTLHAFDRSLRKLGLDYLDLYLLHWPMPTDFDATVASWKAAEKLLADGRVRAIGVSNFSAQHLDDLLTQVDVIPAINQVELHPFFVQQELQDADARRGIITQAWSPIGGVKRYWNTDNCDVQDPLVHPIILDLATKYSRTPAQIILRWHIELGISAIPKSVKASRISENIDIFDFSLSGEEVKAITALDTSTRGGPEPEEVNTELFSFKIED</sequence>
<dbReference type="InterPro" id="IPR023210">
    <property type="entry name" value="NADP_OxRdtase_dom"/>
</dbReference>
<evidence type="ECO:0000256" key="1">
    <source>
        <dbReference type="ARBA" id="ARBA00007905"/>
    </source>
</evidence>
<evidence type="ECO:0000256" key="4">
    <source>
        <dbReference type="ARBA" id="ARBA00049445"/>
    </source>
</evidence>
<dbReference type="InterPro" id="IPR020471">
    <property type="entry name" value="AKR"/>
</dbReference>
<dbReference type="InterPro" id="IPR036812">
    <property type="entry name" value="NAD(P)_OxRdtase_dom_sf"/>
</dbReference>
<comment type="caution">
    <text evidence="6">The sequence shown here is derived from an EMBL/GenBank/DDBJ whole genome shotgun (WGS) entry which is preliminary data.</text>
</comment>
<evidence type="ECO:0000313" key="7">
    <source>
        <dbReference type="Proteomes" id="UP000032869"/>
    </source>
</evidence>
<keyword evidence="3" id="KW-0560">Oxidoreductase</keyword>
<dbReference type="Gene3D" id="3.20.20.100">
    <property type="entry name" value="NADP-dependent oxidoreductase domain"/>
    <property type="match status" value="1"/>
</dbReference>
<dbReference type="Proteomes" id="UP000032869">
    <property type="component" value="Unassembled WGS sequence"/>
</dbReference>
<comment type="similarity">
    <text evidence="1">Belongs to the aldo/keto reductase family.</text>
</comment>
<name>A0ABR4V256_9GAMM</name>
<dbReference type="PANTHER" id="PTHR43827:SF3">
    <property type="entry name" value="NADP-DEPENDENT OXIDOREDUCTASE DOMAIN-CONTAINING PROTEIN"/>
    <property type="match status" value="1"/>
</dbReference>
<accession>A0ABR4V256</accession>
<keyword evidence="7" id="KW-1185">Reference proteome</keyword>
<dbReference type="PANTHER" id="PTHR43827">
    <property type="entry name" value="2,5-DIKETO-D-GLUCONIC ACID REDUCTASE"/>
    <property type="match status" value="1"/>
</dbReference>
<reference evidence="6 7" key="1">
    <citation type="submission" date="2014-08" db="EMBL/GenBank/DDBJ databases">
        <title>Genome sequences of NCPPB Pectobacterium isolates.</title>
        <authorList>
            <person name="Glover R.H."/>
            <person name="Sapp M."/>
            <person name="Elphinstone J."/>
        </authorList>
    </citation>
    <scope>NUCLEOTIDE SEQUENCE [LARGE SCALE GENOMIC DNA]</scope>
    <source>
        <strain evidence="6 7">NCPPB 2793</strain>
    </source>
</reference>
<organism evidence="6 7">
    <name type="scientific">Pectobacterium betavasculorum</name>
    <dbReference type="NCBI Taxonomy" id="55207"/>
    <lineage>
        <taxon>Bacteria</taxon>
        <taxon>Pseudomonadati</taxon>
        <taxon>Pseudomonadota</taxon>
        <taxon>Gammaproteobacteria</taxon>
        <taxon>Enterobacterales</taxon>
        <taxon>Pectobacteriaceae</taxon>
        <taxon>Pectobacterium</taxon>
    </lineage>
</organism>
<dbReference type="SUPFAM" id="SSF51430">
    <property type="entry name" value="NAD(P)-linked oxidoreductase"/>
    <property type="match status" value="1"/>
</dbReference>
<protein>
    <submittedName>
        <fullName evidence="6">Oxidoreductase</fullName>
    </submittedName>
</protein>
<dbReference type="PIRSF" id="PIRSF000097">
    <property type="entry name" value="AKR"/>
    <property type="match status" value="1"/>
</dbReference>
<dbReference type="Pfam" id="PF00248">
    <property type="entry name" value="Aldo_ket_red"/>
    <property type="match status" value="1"/>
</dbReference>
<gene>
    <name evidence="6" type="ORF">JV35_08055</name>
</gene>
<dbReference type="PROSITE" id="PS00063">
    <property type="entry name" value="ALDOKETO_REDUCTASE_3"/>
    <property type="match status" value="1"/>
</dbReference>
<dbReference type="EMBL" id="JQHL01000002">
    <property type="protein sequence ID" value="KFX21133.1"/>
    <property type="molecule type" value="Genomic_DNA"/>
</dbReference>